<dbReference type="EMBL" id="JAUPFM010000004">
    <property type="protein sequence ID" value="KAK2853794.1"/>
    <property type="molecule type" value="Genomic_DNA"/>
</dbReference>
<evidence type="ECO:0000313" key="2">
    <source>
        <dbReference type="EMBL" id="KAK2853794.1"/>
    </source>
</evidence>
<feature type="compositionally biased region" description="Basic and acidic residues" evidence="1">
    <location>
        <begin position="39"/>
        <end position="54"/>
    </location>
</feature>
<comment type="caution">
    <text evidence="2">The sequence shown here is derived from an EMBL/GenBank/DDBJ whole genome shotgun (WGS) entry which is preliminary data.</text>
</comment>
<proteinExistence type="predicted"/>
<protein>
    <submittedName>
        <fullName evidence="2">Uncharacterized protein</fullName>
    </submittedName>
</protein>
<keyword evidence="3" id="KW-1185">Reference proteome</keyword>
<feature type="region of interest" description="Disordered" evidence="1">
    <location>
        <begin position="22"/>
        <end position="63"/>
    </location>
</feature>
<evidence type="ECO:0000256" key="1">
    <source>
        <dbReference type="SAM" id="MobiDB-lite"/>
    </source>
</evidence>
<gene>
    <name evidence="2" type="ORF">Q5P01_006455</name>
</gene>
<accession>A0AA88NEC1</accession>
<dbReference type="Proteomes" id="UP001187415">
    <property type="component" value="Unassembled WGS sequence"/>
</dbReference>
<dbReference type="AlphaFoldDB" id="A0AA88NEC1"/>
<reference evidence="2" key="1">
    <citation type="submission" date="2023-07" db="EMBL/GenBank/DDBJ databases">
        <title>Chromosome-level Genome Assembly of Striped Snakehead (Channa striata).</title>
        <authorList>
            <person name="Liu H."/>
        </authorList>
    </citation>
    <scope>NUCLEOTIDE SEQUENCE</scope>
    <source>
        <strain evidence="2">Gz</strain>
        <tissue evidence="2">Muscle</tissue>
    </source>
</reference>
<sequence>MKSKLGFNQVLKQSRCERSELRWSRRDANGPPSVCRANSELEKSPDRERRREPPRTGSSLKWNTHIIKTTNGENSSKPETFRLAHNFSFHSYYFTSRYMDLDELKELRPSSCFACCDFIWICAQSTCFLPSPSIPS</sequence>
<name>A0AA88NEC1_CHASR</name>
<evidence type="ECO:0000313" key="3">
    <source>
        <dbReference type="Proteomes" id="UP001187415"/>
    </source>
</evidence>
<organism evidence="2 3">
    <name type="scientific">Channa striata</name>
    <name type="common">Snakehead murrel</name>
    <name type="synonym">Ophicephalus striatus</name>
    <dbReference type="NCBI Taxonomy" id="64152"/>
    <lineage>
        <taxon>Eukaryota</taxon>
        <taxon>Metazoa</taxon>
        <taxon>Chordata</taxon>
        <taxon>Craniata</taxon>
        <taxon>Vertebrata</taxon>
        <taxon>Euteleostomi</taxon>
        <taxon>Actinopterygii</taxon>
        <taxon>Neopterygii</taxon>
        <taxon>Teleostei</taxon>
        <taxon>Neoteleostei</taxon>
        <taxon>Acanthomorphata</taxon>
        <taxon>Anabantaria</taxon>
        <taxon>Anabantiformes</taxon>
        <taxon>Channoidei</taxon>
        <taxon>Channidae</taxon>
        <taxon>Channa</taxon>
    </lineage>
</organism>